<comment type="caution">
    <text evidence="10">The sequence shown here is derived from an EMBL/GenBank/DDBJ whole genome shotgun (WGS) entry which is preliminary data.</text>
</comment>
<gene>
    <name evidence="10" type="ORF">GJ688_08680</name>
</gene>
<dbReference type="InterPro" id="IPR025857">
    <property type="entry name" value="MacB_PCD"/>
</dbReference>
<reference evidence="10 11" key="1">
    <citation type="submission" date="2019-11" db="EMBL/GenBank/DDBJ databases">
        <title>Whole-genome sequence of a the green, strictly anaerobic photosynthetic bacterium Heliobacillus mobilis DSM 6151.</title>
        <authorList>
            <person name="Kyndt J.A."/>
            <person name="Meyer T.E."/>
        </authorList>
    </citation>
    <scope>NUCLEOTIDE SEQUENCE [LARGE SCALE GENOMIC DNA]</scope>
    <source>
        <strain evidence="10 11">DSM 6151</strain>
    </source>
</reference>
<feature type="transmembrane region" description="Helical" evidence="7">
    <location>
        <begin position="21"/>
        <end position="42"/>
    </location>
</feature>
<evidence type="ECO:0000256" key="6">
    <source>
        <dbReference type="ARBA" id="ARBA00038076"/>
    </source>
</evidence>
<evidence type="ECO:0000313" key="10">
    <source>
        <dbReference type="EMBL" id="MTV49052.1"/>
    </source>
</evidence>
<feature type="transmembrane region" description="Helical" evidence="7">
    <location>
        <begin position="278"/>
        <end position="304"/>
    </location>
</feature>
<evidence type="ECO:0000256" key="3">
    <source>
        <dbReference type="ARBA" id="ARBA00022692"/>
    </source>
</evidence>
<dbReference type="Pfam" id="PF12704">
    <property type="entry name" value="MacB_PCD"/>
    <property type="match status" value="1"/>
</dbReference>
<dbReference type="AlphaFoldDB" id="A0A6I3SK12"/>
<dbReference type="PANTHER" id="PTHR30572">
    <property type="entry name" value="MEMBRANE COMPONENT OF TRANSPORTER-RELATED"/>
    <property type="match status" value="1"/>
</dbReference>
<evidence type="ECO:0000259" key="9">
    <source>
        <dbReference type="Pfam" id="PF12704"/>
    </source>
</evidence>
<keyword evidence="3 7" id="KW-0812">Transmembrane</keyword>
<dbReference type="PANTHER" id="PTHR30572:SF4">
    <property type="entry name" value="ABC TRANSPORTER PERMEASE YTRF"/>
    <property type="match status" value="1"/>
</dbReference>
<dbReference type="OrthoDB" id="9770036at2"/>
<evidence type="ECO:0000256" key="2">
    <source>
        <dbReference type="ARBA" id="ARBA00022475"/>
    </source>
</evidence>
<keyword evidence="5 7" id="KW-0472">Membrane</keyword>
<feature type="domain" description="MacB-like periplasmic core" evidence="9">
    <location>
        <begin position="21"/>
        <end position="243"/>
    </location>
</feature>
<feature type="transmembrane region" description="Helical" evidence="7">
    <location>
        <begin position="325"/>
        <end position="348"/>
    </location>
</feature>
<organism evidence="10 11">
    <name type="scientific">Heliobacterium mobile</name>
    <name type="common">Heliobacillus mobilis</name>
    <dbReference type="NCBI Taxonomy" id="28064"/>
    <lineage>
        <taxon>Bacteria</taxon>
        <taxon>Bacillati</taxon>
        <taxon>Bacillota</taxon>
        <taxon>Clostridia</taxon>
        <taxon>Eubacteriales</taxon>
        <taxon>Heliobacteriaceae</taxon>
        <taxon>Heliobacterium</taxon>
    </lineage>
</organism>
<keyword evidence="2" id="KW-1003">Cell membrane</keyword>
<evidence type="ECO:0000313" key="11">
    <source>
        <dbReference type="Proteomes" id="UP000430670"/>
    </source>
</evidence>
<dbReference type="InterPro" id="IPR050250">
    <property type="entry name" value="Macrolide_Exporter_MacB"/>
</dbReference>
<sequence length="405" mass="42756">MNYLESLRLSLRSVKVNKMRSFLTALGIIIGVAAVITLVAIGQGASNSISDQIQGLGSNLLIVSPGQATQGGVKLGAGSLNTLTLDDVNAISKLNTVSAVSPDVRKTAQVVYRNENSSTSIEGTNADYPKVRSTDLQSGRFFSKFEVQGQANVAVVGTDVVANLFGDPNAQVIGKKIEVNQMPFTIIGILASQGSVGGMSSDDRIIIPVTTAMNRLFNMNKVSTIFVSAKSSDLMDQAQADITLAIRIQHNLPLKEDNDFQITSQAQILNTAQGVTSMMTALLAGIAAISLVVGGIGIMNIMLVSVTERTREIGIRKAIGATRGIILRQFLIESVVLSLAGGIIGILIGLGGSELISRLTPLTAKVSLSPVLFAFLFSMFVGIVFGVYPARKAASLNPIDALRYE</sequence>
<evidence type="ECO:0000259" key="8">
    <source>
        <dbReference type="Pfam" id="PF02687"/>
    </source>
</evidence>
<evidence type="ECO:0000256" key="4">
    <source>
        <dbReference type="ARBA" id="ARBA00022989"/>
    </source>
</evidence>
<evidence type="ECO:0000256" key="1">
    <source>
        <dbReference type="ARBA" id="ARBA00004651"/>
    </source>
</evidence>
<dbReference type="InterPro" id="IPR003838">
    <property type="entry name" value="ABC3_permease_C"/>
</dbReference>
<protein>
    <submittedName>
        <fullName evidence="10">FtsX-like permease family protein</fullName>
    </submittedName>
</protein>
<keyword evidence="4 7" id="KW-1133">Transmembrane helix</keyword>
<proteinExistence type="inferred from homology"/>
<dbReference type="RefSeq" id="WP_155476157.1">
    <property type="nucleotide sequence ID" value="NZ_WNKU01000008.1"/>
</dbReference>
<feature type="domain" description="ABC3 transporter permease C-terminal" evidence="8">
    <location>
        <begin position="286"/>
        <end position="398"/>
    </location>
</feature>
<dbReference type="Pfam" id="PF02687">
    <property type="entry name" value="FtsX"/>
    <property type="match status" value="1"/>
</dbReference>
<dbReference type="GO" id="GO:0005886">
    <property type="term" value="C:plasma membrane"/>
    <property type="evidence" value="ECO:0007669"/>
    <property type="project" value="UniProtKB-SubCell"/>
</dbReference>
<evidence type="ECO:0000256" key="5">
    <source>
        <dbReference type="ARBA" id="ARBA00023136"/>
    </source>
</evidence>
<accession>A0A6I3SK12</accession>
<dbReference type="EMBL" id="WNKU01000008">
    <property type="protein sequence ID" value="MTV49052.1"/>
    <property type="molecule type" value="Genomic_DNA"/>
</dbReference>
<feature type="transmembrane region" description="Helical" evidence="7">
    <location>
        <begin position="368"/>
        <end position="388"/>
    </location>
</feature>
<comment type="subcellular location">
    <subcellularLocation>
        <location evidence="1">Cell membrane</location>
        <topology evidence="1">Multi-pass membrane protein</topology>
    </subcellularLocation>
</comment>
<comment type="similarity">
    <text evidence="6">Belongs to the ABC-4 integral membrane protein family.</text>
</comment>
<keyword evidence="11" id="KW-1185">Reference proteome</keyword>
<dbReference type="GO" id="GO:0022857">
    <property type="term" value="F:transmembrane transporter activity"/>
    <property type="evidence" value="ECO:0007669"/>
    <property type="project" value="TreeGrafter"/>
</dbReference>
<evidence type="ECO:0000256" key="7">
    <source>
        <dbReference type="SAM" id="Phobius"/>
    </source>
</evidence>
<name>A0A6I3SK12_HELMO</name>
<dbReference type="Proteomes" id="UP000430670">
    <property type="component" value="Unassembled WGS sequence"/>
</dbReference>